<name>A0ACC2TB88_9FUNG</name>
<proteinExistence type="predicted"/>
<dbReference type="Proteomes" id="UP001165960">
    <property type="component" value="Unassembled WGS sequence"/>
</dbReference>
<sequence>MFPKKVVFLETKYNFDGQKIDIMEGSPYLPHAVNPVVLFVKMAGEIWMGVKLTQFKVELLTWIDIGWLILTWEVNKQLLVLFPALGYRWQQLFLLFM</sequence>
<evidence type="ECO:0000313" key="1">
    <source>
        <dbReference type="EMBL" id="KAJ9071905.1"/>
    </source>
</evidence>
<protein>
    <submittedName>
        <fullName evidence="1">Uncharacterized protein</fullName>
    </submittedName>
</protein>
<dbReference type="EMBL" id="QTSX02003087">
    <property type="protein sequence ID" value="KAJ9071905.1"/>
    <property type="molecule type" value="Genomic_DNA"/>
</dbReference>
<reference evidence="1" key="1">
    <citation type="submission" date="2022-04" db="EMBL/GenBank/DDBJ databases">
        <title>Genome of the entomopathogenic fungus Entomophthora muscae.</title>
        <authorList>
            <person name="Elya C."/>
            <person name="Lovett B.R."/>
            <person name="Lee E."/>
            <person name="Macias A.M."/>
            <person name="Hajek A.E."/>
            <person name="De Bivort B.L."/>
            <person name="Kasson M.T."/>
            <person name="De Fine Licht H.H."/>
            <person name="Stajich J.E."/>
        </authorList>
    </citation>
    <scope>NUCLEOTIDE SEQUENCE</scope>
    <source>
        <strain evidence="1">Berkeley</strain>
    </source>
</reference>
<gene>
    <name evidence="1" type="ORF">DSO57_1032647</name>
</gene>
<keyword evidence="2" id="KW-1185">Reference proteome</keyword>
<evidence type="ECO:0000313" key="2">
    <source>
        <dbReference type="Proteomes" id="UP001165960"/>
    </source>
</evidence>
<accession>A0ACC2TB88</accession>
<organism evidence="1 2">
    <name type="scientific">Entomophthora muscae</name>
    <dbReference type="NCBI Taxonomy" id="34485"/>
    <lineage>
        <taxon>Eukaryota</taxon>
        <taxon>Fungi</taxon>
        <taxon>Fungi incertae sedis</taxon>
        <taxon>Zoopagomycota</taxon>
        <taxon>Entomophthoromycotina</taxon>
        <taxon>Entomophthoromycetes</taxon>
        <taxon>Entomophthorales</taxon>
        <taxon>Entomophthoraceae</taxon>
        <taxon>Entomophthora</taxon>
    </lineage>
</organism>
<comment type="caution">
    <text evidence="1">The sequence shown here is derived from an EMBL/GenBank/DDBJ whole genome shotgun (WGS) entry which is preliminary data.</text>
</comment>